<protein>
    <submittedName>
        <fullName evidence="3">M23 family metallopeptidase</fullName>
        <ecNumber evidence="3">3.4.-.-</ecNumber>
    </submittedName>
</protein>
<dbReference type="SUPFAM" id="SSF51261">
    <property type="entry name" value="Duplicated hybrid motif"/>
    <property type="match status" value="1"/>
</dbReference>
<organism evidence="3">
    <name type="scientific">Tunturiibacter empetritectus</name>
    <dbReference type="NCBI Taxonomy" id="3069691"/>
    <lineage>
        <taxon>Bacteria</taxon>
        <taxon>Pseudomonadati</taxon>
        <taxon>Acidobacteriota</taxon>
        <taxon>Terriglobia</taxon>
        <taxon>Terriglobales</taxon>
        <taxon>Acidobacteriaceae</taxon>
        <taxon>Tunturiibacter</taxon>
    </lineage>
</organism>
<dbReference type="Pfam" id="PF01551">
    <property type="entry name" value="Peptidase_M23"/>
    <property type="match status" value="1"/>
</dbReference>
<dbReference type="PANTHER" id="PTHR21666:SF270">
    <property type="entry name" value="MUREIN HYDROLASE ACTIVATOR ENVC"/>
    <property type="match status" value="1"/>
</dbReference>
<dbReference type="PANTHER" id="PTHR21666">
    <property type="entry name" value="PEPTIDASE-RELATED"/>
    <property type="match status" value="1"/>
</dbReference>
<feature type="signal peptide" evidence="1">
    <location>
        <begin position="1"/>
        <end position="22"/>
    </location>
</feature>
<reference evidence="3" key="2">
    <citation type="journal article" date="2024" name="Environ. Microbiol.">
        <title>Genome analysis and description of Tunturibacter gen. nov. expands the diversity of Terriglobia in tundra soils.</title>
        <authorList>
            <person name="Messyasz A."/>
            <person name="Mannisto M.K."/>
            <person name="Kerkhof L.J."/>
            <person name="Haggblom M.M."/>
        </authorList>
    </citation>
    <scope>NUCLEOTIDE SEQUENCE</scope>
    <source>
        <strain evidence="3">M8UP23</strain>
    </source>
</reference>
<dbReference type="EC" id="3.4.-.-" evidence="3"/>
<feature type="chain" id="PRO_5043515498" evidence="1">
    <location>
        <begin position="23"/>
        <end position="405"/>
    </location>
</feature>
<reference evidence="3" key="1">
    <citation type="submission" date="2023-08" db="EMBL/GenBank/DDBJ databases">
        <authorList>
            <person name="Messyasz A."/>
            <person name="Mannisto M.K."/>
            <person name="Kerkhof L.J."/>
            <person name="Haggblom M."/>
        </authorList>
    </citation>
    <scope>NUCLEOTIDE SEQUENCE</scope>
    <source>
        <strain evidence="3">M8UP23</strain>
    </source>
</reference>
<dbReference type="AlphaFoldDB" id="A0AAU7ZCH8"/>
<dbReference type="InterPro" id="IPR011055">
    <property type="entry name" value="Dup_hybrid_motif"/>
</dbReference>
<dbReference type="RefSeq" id="WP_353068877.1">
    <property type="nucleotide sequence ID" value="NZ_CP132932.1"/>
</dbReference>
<keyword evidence="1" id="KW-0732">Signal</keyword>
<keyword evidence="3" id="KW-0378">Hydrolase</keyword>
<dbReference type="CDD" id="cd12797">
    <property type="entry name" value="M23_peptidase"/>
    <property type="match status" value="1"/>
</dbReference>
<evidence type="ECO:0000256" key="1">
    <source>
        <dbReference type="SAM" id="SignalP"/>
    </source>
</evidence>
<dbReference type="EMBL" id="CP132932">
    <property type="protein sequence ID" value="XCB26294.1"/>
    <property type="molecule type" value="Genomic_DNA"/>
</dbReference>
<dbReference type="GO" id="GO:0004222">
    <property type="term" value="F:metalloendopeptidase activity"/>
    <property type="evidence" value="ECO:0007669"/>
    <property type="project" value="TreeGrafter"/>
</dbReference>
<evidence type="ECO:0000313" key="3">
    <source>
        <dbReference type="EMBL" id="XCB26294.1"/>
    </source>
</evidence>
<evidence type="ECO:0000259" key="2">
    <source>
        <dbReference type="Pfam" id="PF01551"/>
    </source>
</evidence>
<name>A0AAU7ZCH8_9BACT</name>
<dbReference type="InterPro" id="IPR016047">
    <property type="entry name" value="M23ase_b-sheet_dom"/>
</dbReference>
<proteinExistence type="predicted"/>
<dbReference type="Gene3D" id="2.70.70.10">
    <property type="entry name" value="Glucose Permease (Domain IIA)"/>
    <property type="match status" value="1"/>
</dbReference>
<feature type="domain" description="M23ase beta-sheet core" evidence="2">
    <location>
        <begin position="243"/>
        <end position="342"/>
    </location>
</feature>
<accession>A0AAU7ZCH8</accession>
<dbReference type="KEGG" id="temp:RBB75_17970"/>
<sequence>MRDRRHLLTLWALVLFTVPAVASPAANPTAKSDQFTPLIASAHTPNARPFLGTDNRIHIVYELLLTNTNATPATLQTIDVVDASSPSTVLAGYSGKQLLTHLRSTNGAPVTDTTIEFNGSRLFLLDIALDQSASLPAHLAHHLELLGGATPAREPATPTHLSYTAAPITLLHKLPTIGPPLRGKGWVVLNGCCGLTGAHRSTGLAINGDIFYAQRFAIDWMLLDKEGRLIHGDAANVRNYTAYDADVIAVADATVVSTRNDLTDQVPGVMPDPKTINLENVDGNHVVLNLGDGVFAFYAHLQKGSVLVSPGDHVKRGQLLGKLGNTGNTSGPHLHFHLMEGASELGSNGIPYAIDHFDFAGQISAQQFQDAKDLEGVWNKGLLPTPSPRHDQFPLDLDIIDFPTR</sequence>
<gene>
    <name evidence="3" type="ORF">RBB75_17970</name>
</gene>
<dbReference type="InterPro" id="IPR050570">
    <property type="entry name" value="Cell_wall_metabolism_enzyme"/>
</dbReference>